<dbReference type="SMART" id="SM01034">
    <property type="entry name" value="BLUF"/>
    <property type="match status" value="1"/>
</dbReference>
<name>A0A558BPF6_9BACT</name>
<dbReference type="AlphaFoldDB" id="A0A558BPF6"/>
<dbReference type="OrthoDB" id="196105at2"/>
<gene>
    <name evidence="2" type="ORF">FNT36_19620</name>
</gene>
<evidence type="ECO:0000259" key="1">
    <source>
        <dbReference type="PROSITE" id="PS50925"/>
    </source>
</evidence>
<organism evidence="2 3">
    <name type="scientific">Hymenobacter setariae</name>
    <dbReference type="NCBI Taxonomy" id="2594794"/>
    <lineage>
        <taxon>Bacteria</taxon>
        <taxon>Pseudomonadati</taxon>
        <taxon>Bacteroidota</taxon>
        <taxon>Cytophagia</taxon>
        <taxon>Cytophagales</taxon>
        <taxon>Hymenobacteraceae</taxon>
        <taxon>Hymenobacter</taxon>
    </lineage>
</organism>
<dbReference type="GO" id="GO:0009882">
    <property type="term" value="F:blue light photoreceptor activity"/>
    <property type="evidence" value="ECO:0007669"/>
    <property type="project" value="InterPro"/>
</dbReference>
<dbReference type="SUPFAM" id="SSF54975">
    <property type="entry name" value="Acylphosphatase/BLUF domain-like"/>
    <property type="match status" value="1"/>
</dbReference>
<comment type="caution">
    <text evidence="2">The sequence shown here is derived from an EMBL/GenBank/DDBJ whole genome shotgun (WGS) entry which is preliminary data.</text>
</comment>
<dbReference type="InterPro" id="IPR007024">
    <property type="entry name" value="BLUF_domain"/>
</dbReference>
<evidence type="ECO:0000313" key="3">
    <source>
        <dbReference type="Proteomes" id="UP000317624"/>
    </source>
</evidence>
<accession>A0A558BPF6</accession>
<dbReference type="GO" id="GO:0071949">
    <property type="term" value="F:FAD binding"/>
    <property type="evidence" value="ECO:0007669"/>
    <property type="project" value="InterPro"/>
</dbReference>
<dbReference type="PROSITE" id="PS50925">
    <property type="entry name" value="BLUF"/>
    <property type="match status" value="1"/>
</dbReference>
<reference evidence="2 3" key="1">
    <citation type="submission" date="2019-07" db="EMBL/GenBank/DDBJ databases">
        <title>Hymenobacter sp. straun FUR1 Genome sequencing and assembly.</title>
        <authorList>
            <person name="Chhetri G."/>
        </authorList>
    </citation>
    <scope>NUCLEOTIDE SEQUENCE [LARGE SCALE GENOMIC DNA]</scope>
    <source>
        <strain evidence="2 3">Fur1</strain>
    </source>
</reference>
<dbReference type="InterPro" id="IPR036046">
    <property type="entry name" value="Acylphosphatase-like_dom_sf"/>
</dbReference>
<dbReference type="Pfam" id="PF04940">
    <property type="entry name" value="BLUF"/>
    <property type="match status" value="1"/>
</dbReference>
<dbReference type="EMBL" id="VMRJ01000005">
    <property type="protein sequence ID" value="TVT38405.1"/>
    <property type="molecule type" value="Genomic_DNA"/>
</dbReference>
<sequence>MQVQQLIYQSSPTATLTTMQLQQLLPTWRANNHAATISGLLLYGDEGIMQVLEGPAEHVHQTYARILRDRRHYNVYTVADGLVPTRAFTEWSMGFVHLGAPDLDRLAGYVTLARPNQLLPAQAEQWPELLALLHEFVAREQYPAAG</sequence>
<proteinExistence type="predicted"/>
<keyword evidence="3" id="KW-1185">Reference proteome</keyword>
<dbReference type="Gene3D" id="3.30.70.100">
    <property type="match status" value="1"/>
</dbReference>
<feature type="domain" description="BLUF" evidence="1">
    <location>
        <begin position="3"/>
        <end position="94"/>
    </location>
</feature>
<dbReference type="Proteomes" id="UP000317624">
    <property type="component" value="Unassembled WGS sequence"/>
</dbReference>
<protein>
    <submittedName>
        <fullName evidence="2">BLUF domain-containing protein</fullName>
    </submittedName>
</protein>
<dbReference type="RefSeq" id="WP_144851241.1">
    <property type="nucleotide sequence ID" value="NZ_VMRJ01000005.1"/>
</dbReference>
<evidence type="ECO:0000313" key="2">
    <source>
        <dbReference type="EMBL" id="TVT38405.1"/>
    </source>
</evidence>